<comment type="caution">
    <text evidence="6">The sequence shown here is derived from an EMBL/GenBank/DDBJ whole genome shotgun (WGS) entry which is preliminary data.</text>
</comment>
<evidence type="ECO:0000313" key="7">
    <source>
        <dbReference type="Proteomes" id="UP001497497"/>
    </source>
</evidence>
<evidence type="ECO:0000313" key="6">
    <source>
        <dbReference type="EMBL" id="CAL1541668.1"/>
    </source>
</evidence>
<evidence type="ECO:0000259" key="5">
    <source>
        <dbReference type="PROSITE" id="PS50865"/>
    </source>
</evidence>
<evidence type="ECO:0000256" key="2">
    <source>
        <dbReference type="ARBA" id="ARBA00022771"/>
    </source>
</evidence>
<reference evidence="6 7" key="1">
    <citation type="submission" date="2024-04" db="EMBL/GenBank/DDBJ databases">
        <authorList>
            <consortium name="Genoscope - CEA"/>
            <person name="William W."/>
        </authorList>
    </citation>
    <scope>NUCLEOTIDE SEQUENCE [LARGE SCALE GENOMIC DNA]</scope>
</reference>
<protein>
    <recommendedName>
        <fullName evidence="5">MYND-type domain-containing protein</fullName>
    </recommendedName>
</protein>
<keyword evidence="3" id="KW-0862">Zinc</keyword>
<sequence length="465" mass="52343">MSRHFTLGEAKVMDEVLSRARCLDKDGYIVRPNTMFADILHATYKQKNLAWVGDRSFTRDTTVCRCPQAHDPIDISGVEKDEACSQGFMCGAEHADIDGFGSKASVEDLSQTVLRDMDAWPEKDFGHAGRIAPLSSQGESGTLNNSTTPIHSEKEYAPLNKIAPPKKNVNNERETSKTVYFRVSEKRRYSHNSVSDRVNKGQSGLILKETDPCKQDTGGVQETVSSVQNNTEHRVTVDSNVAFHPPATNVANEAPLRTHLLPGPGEAKEEKEHLEQCSYCLTKKETMLKCLRCRTGRYCDRICQRNDYSNHKTSCKRAGRFLAARGKIPVKWLSTMENDFKKPLSTALRHVPSHEEYRRCGSKKSIMLEIRGKLHHPFLGSVEVMDEEGQLTSIFYFRDMMIENANASFPIEVCLIPGNFMILTDFFWEILSDGTLGILVHYEDEVYFVSPGPLLPLADLKAVYL</sequence>
<dbReference type="GO" id="GO:0008270">
    <property type="term" value="F:zinc ion binding"/>
    <property type="evidence" value="ECO:0007669"/>
    <property type="project" value="UniProtKB-KW"/>
</dbReference>
<dbReference type="Gene3D" id="6.10.140.2220">
    <property type="match status" value="1"/>
</dbReference>
<dbReference type="SUPFAM" id="SSF144232">
    <property type="entry name" value="HIT/MYND zinc finger-like"/>
    <property type="match status" value="1"/>
</dbReference>
<keyword evidence="2 4" id="KW-0863">Zinc-finger</keyword>
<dbReference type="Proteomes" id="UP001497497">
    <property type="component" value="Unassembled WGS sequence"/>
</dbReference>
<organism evidence="6 7">
    <name type="scientific">Lymnaea stagnalis</name>
    <name type="common">Great pond snail</name>
    <name type="synonym">Helix stagnalis</name>
    <dbReference type="NCBI Taxonomy" id="6523"/>
    <lineage>
        <taxon>Eukaryota</taxon>
        <taxon>Metazoa</taxon>
        <taxon>Spiralia</taxon>
        <taxon>Lophotrochozoa</taxon>
        <taxon>Mollusca</taxon>
        <taxon>Gastropoda</taxon>
        <taxon>Heterobranchia</taxon>
        <taxon>Euthyneura</taxon>
        <taxon>Panpulmonata</taxon>
        <taxon>Hygrophila</taxon>
        <taxon>Lymnaeoidea</taxon>
        <taxon>Lymnaeidae</taxon>
        <taxon>Lymnaea</taxon>
    </lineage>
</organism>
<keyword evidence="1" id="KW-0479">Metal-binding</keyword>
<dbReference type="EMBL" id="CAXITT010000446">
    <property type="protein sequence ID" value="CAL1541668.1"/>
    <property type="molecule type" value="Genomic_DNA"/>
</dbReference>
<dbReference type="PROSITE" id="PS50865">
    <property type="entry name" value="ZF_MYND_2"/>
    <property type="match status" value="1"/>
</dbReference>
<proteinExistence type="predicted"/>
<evidence type="ECO:0000256" key="4">
    <source>
        <dbReference type="PROSITE-ProRule" id="PRU00134"/>
    </source>
</evidence>
<evidence type="ECO:0000256" key="3">
    <source>
        <dbReference type="ARBA" id="ARBA00022833"/>
    </source>
</evidence>
<dbReference type="Pfam" id="PF01753">
    <property type="entry name" value="zf-MYND"/>
    <property type="match status" value="1"/>
</dbReference>
<accession>A0AAV2I8A0</accession>
<keyword evidence="7" id="KW-1185">Reference proteome</keyword>
<feature type="domain" description="MYND-type" evidence="5">
    <location>
        <begin position="277"/>
        <end position="315"/>
    </location>
</feature>
<evidence type="ECO:0000256" key="1">
    <source>
        <dbReference type="ARBA" id="ARBA00022723"/>
    </source>
</evidence>
<dbReference type="InterPro" id="IPR002893">
    <property type="entry name" value="Znf_MYND"/>
</dbReference>
<name>A0AAV2I8A0_LYMST</name>
<dbReference type="AlphaFoldDB" id="A0AAV2I8A0"/>
<gene>
    <name evidence="6" type="ORF">GSLYS_00015274001</name>
</gene>